<sequence>MKKIDFTMHFSAVQQSLDRVFKDMLTFQTEYLQELFARNDTVTVDLLTERRNIKNGMVNFKDKSYPVIKTSKNYNHNYKDKYVEFPLPLADLALMKDFALTSEEVQHEPEMFDLNWLNVPYKEWYKYRGERYPIEKQHGLFKLGLAPSADGSSSVAFGHYFLMNESDIDKTLIKKWIFFYLDKYLPHCRFQGINRFYPSRVRPFSLYKKRMALEWFSFLPAEILPEEVPSANEVIYLPNCGSIIISTEQPYDFENPEMRKVTAAIEQELHHLGLLPLVDHFSIPQISDLPFISREQRLKDMSRGNGV</sequence>
<reference evidence="1 3" key="1">
    <citation type="submission" date="2011-05" db="EMBL/GenBank/DDBJ databases">
        <authorList>
            <person name="Muzny D."/>
            <person name="Qin X."/>
            <person name="Deng J."/>
            <person name="Jiang H."/>
            <person name="Liu Y."/>
            <person name="Qu J."/>
            <person name="Song X.-Z."/>
            <person name="Zhang L."/>
            <person name="Thornton R."/>
            <person name="Coyle M."/>
            <person name="Francisco L."/>
            <person name="Jackson L."/>
            <person name="Javaid M."/>
            <person name="Korchina V."/>
            <person name="Kovar C."/>
            <person name="Mata R."/>
            <person name="Mathew T."/>
            <person name="Ngo R."/>
            <person name="Nguyen L."/>
            <person name="Nguyen N."/>
            <person name="Okwuonu G."/>
            <person name="Ongeri F."/>
            <person name="Pham C."/>
            <person name="Simmons D."/>
            <person name="Wilczek-Boney K."/>
            <person name="Hale W."/>
            <person name="Jakkamsetti A."/>
            <person name="Pham P."/>
            <person name="Ruth R."/>
            <person name="San Lucas F."/>
            <person name="Warren J."/>
            <person name="Zhang J."/>
            <person name="Zhao Z."/>
            <person name="Zhou C."/>
            <person name="Zhu D."/>
            <person name="Lee S."/>
            <person name="Bess C."/>
            <person name="Blankenburg K."/>
            <person name="Forbes L."/>
            <person name="Fu Q."/>
            <person name="Gubbala S."/>
            <person name="Hirani K."/>
            <person name="Jayaseelan J.C."/>
            <person name="Lara F."/>
            <person name="Munidasa M."/>
            <person name="Palculict T."/>
            <person name="Patil S."/>
            <person name="Pu L.-L."/>
            <person name="Saada N."/>
            <person name="Tang L."/>
            <person name="Weissenberger G."/>
            <person name="Zhu Y."/>
            <person name="Hemphill L."/>
            <person name="Shang Y."/>
            <person name="Youmans B."/>
            <person name="Ayvaz T."/>
            <person name="Ross M."/>
            <person name="Santibanez J."/>
            <person name="Aqrawi P."/>
            <person name="Gross S."/>
            <person name="Joshi V."/>
            <person name="Fowler G."/>
            <person name="Nazareth L."/>
            <person name="Reid J."/>
            <person name="Worley K."/>
            <person name="Petrosino J."/>
            <person name="Highlander S."/>
            <person name="Gibbs R."/>
        </authorList>
    </citation>
    <scope>NUCLEOTIDE SEQUENCE [LARGE SCALE GENOMIC DNA]</scope>
    <source>
        <strain evidence="1 3">ATCC 33926</strain>
    </source>
</reference>
<name>A0AA36XL77_9NEIS</name>
<keyword evidence="4" id="KW-1185">Reference proteome</keyword>
<dbReference type="Proteomes" id="UP000004982">
    <property type="component" value="Unassembled WGS sequence"/>
</dbReference>
<dbReference type="EMBL" id="AFQE01000035">
    <property type="protein sequence ID" value="EGQ77775.1"/>
    <property type="molecule type" value="Genomic_DNA"/>
</dbReference>
<organism evidence="1 3">
    <name type="scientific">Neisseria macacae ATCC 33926</name>
    <dbReference type="NCBI Taxonomy" id="997348"/>
    <lineage>
        <taxon>Bacteria</taxon>
        <taxon>Pseudomonadati</taxon>
        <taxon>Pseudomonadota</taxon>
        <taxon>Betaproteobacteria</taxon>
        <taxon>Neisseriales</taxon>
        <taxon>Neisseriaceae</taxon>
        <taxon>Neisseria</taxon>
    </lineage>
</organism>
<evidence type="ECO:0000313" key="4">
    <source>
        <dbReference type="Proteomes" id="UP000829455"/>
    </source>
</evidence>
<dbReference type="AlphaFoldDB" id="A0AA36XL77"/>
<protein>
    <submittedName>
        <fullName evidence="2">Immunity 52 family protein</fullName>
    </submittedName>
</protein>
<dbReference type="Proteomes" id="UP000829455">
    <property type="component" value="Chromosome"/>
</dbReference>
<dbReference type="RefSeq" id="WP_003776952.1">
    <property type="nucleotide sequence ID" value="NZ_CP094241.1"/>
</dbReference>
<reference evidence="2 4" key="2">
    <citation type="submission" date="2022-03" db="EMBL/GenBank/DDBJ databases">
        <title>Genome sequencing of Neisseria macacae.</title>
        <authorList>
            <person name="Baek M.-G."/>
        </authorList>
    </citation>
    <scope>NUCLEOTIDE SEQUENCE [LARGE SCALE GENOMIC DNA]</scope>
    <source>
        <strain evidence="2 4">ATCC 33926</strain>
    </source>
</reference>
<accession>A0AA36XL77</accession>
<evidence type="ECO:0000313" key="3">
    <source>
        <dbReference type="Proteomes" id="UP000004982"/>
    </source>
</evidence>
<evidence type="ECO:0000313" key="1">
    <source>
        <dbReference type="EMBL" id="EGQ77775.1"/>
    </source>
</evidence>
<dbReference type="EMBL" id="CP094241">
    <property type="protein sequence ID" value="UNV85484.1"/>
    <property type="molecule type" value="Genomic_DNA"/>
</dbReference>
<evidence type="ECO:0000313" key="2">
    <source>
        <dbReference type="EMBL" id="UNV85484.1"/>
    </source>
</evidence>
<proteinExistence type="predicted"/>
<gene>
    <name evidence="1" type="ORF">HMPREF9418_0721</name>
    <name evidence="2" type="ORF">MON40_02905</name>
</gene>